<dbReference type="PANTHER" id="PTHR12526">
    <property type="entry name" value="GLYCOSYLTRANSFERASE"/>
    <property type="match status" value="1"/>
</dbReference>
<dbReference type="RefSeq" id="WP_307489173.1">
    <property type="nucleotide sequence ID" value="NZ_JAUSVB010000001.1"/>
</dbReference>
<dbReference type="EMBL" id="JAUSVB010000001">
    <property type="protein sequence ID" value="MDQ0371980.1"/>
    <property type="molecule type" value="Genomic_DNA"/>
</dbReference>
<comment type="similarity">
    <text evidence="1">Belongs to the glycosyltransferase group 1 family. Glycosyltransferase 4 subfamily.</text>
</comment>
<evidence type="ECO:0000259" key="4">
    <source>
        <dbReference type="Pfam" id="PF13439"/>
    </source>
</evidence>
<dbReference type="InterPro" id="IPR028098">
    <property type="entry name" value="Glyco_trans_4-like_N"/>
</dbReference>
<dbReference type="Proteomes" id="UP001239626">
    <property type="component" value="Unassembled WGS sequence"/>
</dbReference>
<dbReference type="SUPFAM" id="SSF53756">
    <property type="entry name" value="UDP-Glycosyltransferase/glycogen phosphorylase"/>
    <property type="match status" value="1"/>
</dbReference>
<protein>
    <submittedName>
        <fullName evidence="5">Glycosyltransferase involved in cell wall biosynthesis</fullName>
    </submittedName>
</protein>
<dbReference type="Pfam" id="PF13439">
    <property type="entry name" value="Glyco_transf_4"/>
    <property type="match status" value="1"/>
</dbReference>
<sequence>MSVDESSPRRVGATARAAARVSAGALGVTVGLVDLTSPGLRYGYVHPLTRAVLRRPLASLPAVPGAAFHPLATGATVREPDLRCGLVADSLDIGGIGRVIEMLAEGLASEGIEPVVVCPQEGQRTARLRELGIEVVVAADEQSAMQALVSARLDVVQVHSAPDHLVAAAVGTGAPLVPVLHNTEIHYSPEKWRSTAELFDRADSVIAVSALVRQFHVERVPASAGEKIVVVANGAMPLPAATDQVRSAARAELERTLGTSLTGEVVFACLARYDAQKNIAGTVASFLAAGRTSRAHLVVAGDPSDWLEYRRADAIRCSHPDGDRVHLLGTSDAATLLCAADAFVLNSFFEGWPLAATEAVSAGLPLVISEAGGAAELVARAAPGSTLVSNASGAAAEVTDGRAAAARRRASRQSNAAAIAAAVTHVAQTVRAQGRSGPPADDSFATMVAGHAAVVRAAVARRTDAIPHGRVGR</sequence>
<dbReference type="Pfam" id="PF13692">
    <property type="entry name" value="Glyco_trans_1_4"/>
    <property type="match status" value="1"/>
</dbReference>
<dbReference type="Gene3D" id="3.40.50.2000">
    <property type="entry name" value="Glycogen Phosphorylase B"/>
    <property type="match status" value="2"/>
</dbReference>
<proteinExistence type="inferred from homology"/>
<keyword evidence="2" id="KW-0328">Glycosyltransferase</keyword>
<keyword evidence="3" id="KW-0808">Transferase</keyword>
<evidence type="ECO:0000256" key="2">
    <source>
        <dbReference type="ARBA" id="ARBA00022676"/>
    </source>
</evidence>
<reference evidence="5 6" key="1">
    <citation type="submission" date="2023-07" db="EMBL/GenBank/DDBJ databases">
        <title>Sorghum-associated microbial communities from plants grown in Nebraska, USA.</title>
        <authorList>
            <person name="Schachtman D."/>
        </authorList>
    </citation>
    <scope>NUCLEOTIDE SEQUENCE [LARGE SCALE GENOMIC DNA]</scope>
    <source>
        <strain evidence="5 6">BE332</strain>
    </source>
</reference>
<keyword evidence="6" id="KW-1185">Reference proteome</keyword>
<gene>
    <name evidence="5" type="ORF">J2X26_000277</name>
</gene>
<dbReference type="CDD" id="cd03801">
    <property type="entry name" value="GT4_PimA-like"/>
    <property type="match status" value="1"/>
</dbReference>
<organism evidence="5 6">
    <name type="scientific">Cellulomonas humilata</name>
    <dbReference type="NCBI Taxonomy" id="144055"/>
    <lineage>
        <taxon>Bacteria</taxon>
        <taxon>Bacillati</taxon>
        <taxon>Actinomycetota</taxon>
        <taxon>Actinomycetes</taxon>
        <taxon>Micrococcales</taxon>
        <taxon>Cellulomonadaceae</taxon>
        <taxon>Cellulomonas</taxon>
    </lineage>
</organism>
<evidence type="ECO:0000256" key="3">
    <source>
        <dbReference type="ARBA" id="ARBA00022679"/>
    </source>
</evidence>
<dbReference type="PANTHER" id="PTHR12526:SF640">
    <property type="entry name" value="COLANIC ACID BIOSYNTHESIS GLYCOSYLTRANSFERASE WCAL-RELATED"/>
    <property type="match status" value="1"/>
</dbReference>
<accession>A0ABU0EA83</accession>
<evidence type="ECO:0000313" key="5">
    <source>
        <dbReference type="EMBL" id="MDQ0371980.1"/>
    </source>
</evidence>
<evidence type="ECO:0000313" key="6">
    <source>
        <dbReference type="Proteomes" id="UP001239626"/>
    </source>
</evidence>
<evidence type="ECO:0000256" key="1">
    <source>
        <dbReference type="ARBA" id="ARBA00009481"/>
    </source>
</evidence>
<comment type="caution">
    <text evidence="5">The sequence shown here is derived from an EMBL/GenBank/DDBJ whole genome shotgun (WGS) entry which is preliminary data.</text>
</comment>
<feature type="domain" description="Glycosyltransferase subfamily 4-like N-terminal" evidence="4">
    <location>
        <begin position="93"/>
        <end position="234"/>
    </location>
</feature>
<name>A0ABU0EA83_9CELL</name>